<dbReference type="Proteomes" id="UP000053237">
    <property type="component" value="Unassembled WGS sequence"/>
</dbReference>
<evidence type="ECO:0000259" key="1">
    <source>
        <dbReference type="PROSITE" id="PS51035"/>
    </source>
</evidence>
<dbReference type="PROSITE" id="PS51035">
    <property type="entry name" value="BAG"/>
    <property type="match status" value="1"/>
</dbReference>
<sequence length="355" mass="40712">MNIKELHQVNEEALLASKRLTAMEEKVDACKHVLLERIPQRHSLLCGRVCGIVWKLRSSIMIGRQNLDHNVKRLQTELGTFDYHTKEQAENLTQILCQIDTIESHGEEELKMKRKALVKEVQRLLACADRWKLKSARLRKFGEELLRQIQNVLVDRCNQKEKMQEAVPMKKNLPTEKKILDKDSDSPQGLMQSSDSICLKLEPAAEGARQMANSLELAGSNTHHSTYDHPLTLPVWKPYYQVQRRKNGIVLKASLRGIARQDIKMECVGTGTLRITGHKFPNAREYALSKFCGSPTFGRFEIVEYFGNVNFQFSSWDLRSDGTLELYVPFSKSHTWLQKQYLPSSVHVPVRGLVC</sequence>
<dbReference type="OrthoDB" id="333905at2759"/>
<organism evidence="2 3">
    <name type="scientific">Albugo candida</name>
    <dbReference type="NCBI Taxonomy" id="65357"/>
    <lineage>
        <taxon>Eukaryota</taxon>
        <taxon>Sar</taxon>
        <taxon>Stramenopiles</taxon>
        <taxon>Oomycota</taxon>
        <taxon>Peronosporomycetes</taxon>
        <taxon>Albuginales</taxon>
        <taxon>Albuginaceae</taxon>
        <taxon>Albugo</taxon>
    </lineage>
</organism>
<comment type="caution">
    <text evidence="2">The sequence shown here is derived from an EMBL/GenBank/DDBJ whole genome shotgun (WGS) entry which is preliminary data.</text>
</comment>
<dbReference type="AlphaFoldDB" id="A0A024FUD2"/>
<dbReference type="InterPro" id="IPR003103">
    <property type="entry name" value="BAG_domain"/>
</dbReference>
<dbReference type="InParanoid" id="A0A024FUD2"/>
<dbReference type="EMBL" id="CAIX01000399">
    <property type="protein sequence ID" value="CCI10768.1"/>
    <property type="molecule type" value="Genomic_DNA"/>
</dbReference>
<evidence type="ECO:0000313" key="3">
    <source>
        <dbReference type="Proteomes" id="UP000053237"/>
    </source>
</evidence>
<accession>A0A024FUD2</accession>
<feature type="domain" description="BAG" evidence="1">
    <location>
        <begin position="90"/>
        <end position="132"/>
    </location>
</feature>
<proteinExistence type="predicted"/>
<dbReference type="Pfam" id="PF02179">
    <property type="entry name" value="BAG"/>
    <property type="match status" value="1"/>
</dbReference>
<reference evidence="2 3" key="1">
    <citation type="submission" date="2012-05" db="EMBL/GenBank/DDBJ databases">
        <title>Recombination and specialization in a pathogen metapopulation.</title>
        <authorList>
            <person name="Gardiner A."/>
            <person name="Kemen E."/>
            <person name="Schultz-Larsen T."/>
            <person name="MacLean D."/>
            <person name="Van Oosterhout C."/>
            <person name="Jones J.D.G."/>
        </authorList>
    </citation>
    <scope>NUCLEOTIDE SEQUENCE [LARGE SCALE GENOMIC DNA]</scope>
    <source>
        <strain evidence="2 3">Ac Nc2</strain>
    </source>
</reference>
<dbReference type="InterPro" id="IPR036533">
    <property type="entry name" value="BAG_dom_sf"/>
</dbReference>
<keyword evidence="3" id="KW-1185">Reference proteome</keyword>
<protein>
    <recommendedName>
        <fullName evidence="1">BAG domain-containing protein</fullName>
    </recommendedName>
</protein>
<dbReference type="SUPFAM" id="SSF63491">
    <property type="entry name" value="BAG domain"/>
    <property type="match status" value="1"/>
</dbReference>
<evidence type="ECO:0000313" key="2">
    <source>
        <dbReference type="EMBL" id="CCI10768.1"/>
    </source>
</evidence>
<gene>
    <name evidence="2" type="ORF">BN9_116650</name>
</gene>
<name>A0A024FUD2_9STRA</name>
<dbReference type="Gene3D" id="1.20.58.120">
    <property type="entry name" value="BAG domain"/>
    <property type="match status" value="1"/>
</dbReference>
<dbReference type="GO" id="GO:0051087">
    <property type="term" value="F:protein-folding chaperone binding"/>
    <property type="evidence" value="ECO:0007669"/>
    <property type="project" value="InterPro"/>
</dbReference>